<feature type="transmembrane region" description="Helical" evidence="8">
    <location>
        <begin position="240"/>
        <end position="259"/>
    </location>
</feature>
<accession>A0ABM1SYF9</accession>
<keyword evidence="6 8" id="KW-0472">Membrane</keyword>
<feature type="transmembrane region" description="Helical" evidence="8">
    <location>
        <begin position="80"/>
        <end position="101"/>
    </location>
</feature>
<evidence type="ECO:0000256" key="8">
    <source>
        <dbReference type="SAM" id="Phobius"/>
    </source>
</evidence>
<dbReference type="Proteomes" id="UP000694941">
    <property type="component" value="Unplaced"/>
</dbReference>
<dbReference type="Pfam" id="PF00474">
    <property type="entry name" value="SSF"/>
    <property type="match status" value="1"/>
</dbReference>
<protein>
    <submittedName>
        <fullName evidence="10">Urea-proton symporter DUR3-like isoform X1</fullName>
    </submittedName>
</protein>
<keyword evidence="3" id="KW-0813">Transport</keyword>
<comment type="similarity">
    <text evidence="2 7">Belongs to the sodium:solute symporter (SSF) (TC 2.A.21) family.</text>
</comment>
<dbReference type="InterPro" id="IPR038377">
    <property type="entry name" value="Na/Glc_symporter_sf"/>
</dbReference>
<feature type="transmembrane region" description="Helical" evidence="8">
    <location>
        <begin position="328"/>
        <end position="349"/>
    </location>
</feature>
<name>A0ABM1SYF9_LIMPO</name>
<feature type="transmembrane region" description="Helical" evidence="8">
    <location>
        <begin position="204"/>
        <end position="228"/>
    </location>
</feature>
<reference evidence="10" key="1">
    <citation type="submission" date="2025-08" db="UniProtKB">
        <authorList>
            <consortium name="RefSeq"/>
        </authorList>
    </citation>
    <scope>IDENTIFICATION</scope>
    <source>
        <tissue evidence="10">Muscle</tissue>
    </source>
</reference>
<feature type="transmembrane region" description="Helical" evidence="8">
    <location>
        <begin position="565"/>
        <end position="586"/>
    </location>
</feature>
<dbReference type="Gene3D" id="1.20.1730.10">
    <property type="entry name" value="Sodium/glucose cotransporter"/>
    <property type="match status" value="1"/>
</dbReference>
<keyword evidence="5 8" id="KW-1133">Transmembrane helix</keyword>
<evidence type="ECO:0000256" key="2">
    <source>
        <dbReference type="ARBA" id="ARBA00006434"/>
    </source>
</evidence>
<evidence type="ECO:0000256" key="1">
    <source>
        <dbReference type="ARBA" id="ARBA00004141"/>
    </source>
</evidence>
<feature type="transmembrane region" description="Helical" evidence="8">
    <location>
        <begin position="631"/>
        <end position="654"/>
    </location>
</feature>
<dbReference type="InterPro" id="IPR031155">
    <property type="entry name" value="DUR"/>
</dbReference>
<feature type="transmembrane region" description="Helical" evidence="8">
    <location>
        <begin position="361"/>
        <end position="389"/>
    </location>
</feature>
<dbReference type="GeneID" id="106465123"/>
<feature type="transmembrane region" description="Helical" evidence="8">
    <location>
        <begin position="756"/>
        <end position="777"/>
    </location>
</feature>
<feature type="transmembrane region" description="Helical" evidence="8">
    <location>
        <begin position="266"/>
        <end position="285"/>
    </location>
</feature>
<dbReference type="InterPro" id="IPR001734">
    <property type="entry name" value="Na/solute_symporter"/>
</dbReference>
<organism evidence="9 10">
    <name type="scientific">Limulus polyphemus</name>
    <name type="common">Atlantic horseshoe crab</name>
    <dbReference type="NCBI Taxonomy" id="6850"/>
    <lineage>
        <taxon>Eukaryota</taxon>
        <taxon>Metazoa</taxon>
        <taxon>Ecdysozoa</taxon>
        <taxon>Arthropoda</taxon>
        <taxon>Chelicerata</taxon>
        <taxon>Merostomata</taxon>
        <taxon>Xiphosura</taxon>
        <taxon>Limulidae</taxon>
        <taxon>Limulus</taxon>
    </lineage>
</organism>
<dbReference type="PROSITE" id="PS50283">
    <property type="entry name" value="NA_SOLUT_SYMP_3"/>
    <property type="match status" value="1"/>
</dbReference>
<comment type="subcellular location">
    <subcellularLocation>
        <location evidence="1">Membrane</location>
        <topology evidence="1">Multi-pass membrane protein</topology>
    </subcellularLocation>
</comment>
<proteinExistence type="inferred from homology"/>
<evidence type="ECO:0000256" key="4">
    <source>
        <dbReference type="ARBA" id="ARBA00022692"/>
    </source>
</evidence>
<feature type="transmembrane region" description="Helical" evidence="8">
    <location>
        <begin position="539"/>
        <end position="559"/>
    </location>
</feature>
<dbReference type="CDD" id="cd11476">
    <property type="entry name" value="SLC5sbd_DUR3"/>
    <property type="match status" value="1"/>
</dbReference>
<dbReference type="RefSeq" id="XP_022248665.1">
    <property type="nucleotide sequence ID" value="XM_022392957.1"/>
</dbReference>
<evidence type="ECO:0000256" key="6">
    <source>
        <dbReference type="ARBA" id="ARBA00023136"/>
    </source>
</evidence>
<evidence type="ECO:0000256" key="5">
    <source>
        <dbReference type="ARBA" id="ARBA00022989"/>
    </source>
</evidence>
<evidence type="ECO:0000256" key="3">
    <source>
        <dbReference type="ARBA" id="ARBA00022448"/>
    </source>
</evidence>
<dbReference type="PANTHER" id="PTHR46154">
    <property type="match status" value="1"/>
</dbReference>
<evidence type="ECO:0000313" key="9">
    <source>
        <dbReference type="Proteomes" id="UP000694941"/>
    </source>
</evidence>
<evidence type="ECO:0000256" key="7">
    <source>
        <dbReference type="RuleBase" id="RU362091"/>
    </source>
</evidence>
<feature type="transmembrane region" description="Helical" evidence="8">
    <location>
        <begin position="593"/>
        <end position="611"/>
    </location>
</feature>
<feature type="transmembrane region" description="Helical" evidence="8">
    <location>
        <begin position="160"/>
        <end position="178"/>
    </location>
</feature>
<dbReference type="PANTHER" id="PTHR46154:SF4">
    <property type="entry name" value="UREA ACTIVE TRANSPORTER"/>
    <property type="match status" value="1"/>
</dbReference>
<feature type="transmembrane region" description="Helical" evidence="8">
    <location>
        <begin position="423"/>
        <end position="453"/>
    </location>
</feature>
<sequence length="793" mass="87480">MIMEYLDHKALSQIKSTICLFICFFFSVGHGEQRGRKILNNVRSLINDTLEKLPEDCDPSIIVARNNTSVRVGVDPTVNLTMAIIIFTFVGIFASVIASLFHMVRKHVYHDADNLDTTFDAGGKVSIGLTATTIVSQWTWSATLLQSSTVASKYGISGPYWYAAGATIQVVLFAILSIQLKTRAPGAKTFLQVIKARFGKKTHITFCVFACCTNIVVAVSLTLAGVAVLHSLIKGLSMELAVFMLTAVIGGYTLIGGLGATFYVSYFNTTIIFIILLMLVTEVYYNPLGHEDNLFGSSDNIYRYLVCSLGPEGNEERSYLTFHSSGGFFFGIINIVGNFGTVFCDQSYWQSSVAAKPLQGVWGFILGGLTWFAIPFSLATTLGLSYLALSSAQGEPLLTPEDVDRGLVVPVVAQNILGSFGEYAMIFLILMAVMSTGSAEVIAVASVIIYDIYQAYIQPFRVNVKDDECIICGKPYPPPDSIDEADKFCRCKSMVSCIDCQQDTSNRTECKSLVKPHFTCSVHKEYREYQEQLLNYKNWCIMWTTIIINPLFLLCYAANLNLSWSYLFTGILISSTVIPITLSVLWSRLNEKGMISGAIGGCICGLVSWLVTASTFPGGLGDFLANTGKELPMLIGNLASVGMGGLLCIVVSLATSESLSNEESDRIWEKTRNIDNPLNPWTYVYREELDIEIKEKYHDRPSLESVVQTFKTARTIAYSAGILLVIFFIGVWPGVMVAVRILDSKGFLAWTSISRGWTYIAAAFIIIVPCIQEIGTIRRQYLSNQKQNKIVNK</sequence>
<gene>
    <name evidence="10" type="primary">LOC106465123</name>
</gene>
<keyword evidence="9" id="KW-1185">Reference proteome</keyword>
<feature type="transmembrane region" description="Helical" evidence="8">
    <location>
        <begin position="716"/>
        <end position="736"/>
    </location>
</feature>
<keyword evidence="4 8" id="KW-0812">Transmembrane</keyword>
<evidence type="ECO:0000313" key="10">
    <source>
        <dbReference type="RefSeq" id="XP_022248665.1"/>
    </source>
</evidence>